<accession>A0A7S9LT98</accession>
<dbReference type="GO" id="GO:0022857">
    <property type="term" value="F:transmembrane transporter activity"/>
    <property type="evidence" value="ECO:0007669"/>
    <property type="project" value="UniProtKB-UniRule"/>
</dbReference>
<keyword evidence="6 9" id="KW-1133">Transmembrane helix</keyword>
<evidence type="ECO:0000313" key="11">
    <source>
        <dbReference type="EMBL" id="QPH54869.1"/>
    </source>
</evidence>
<keyword evidence="3" id="KW-1003">Cell membrane</keyword>
<organism evidence="11 12">
    <name type="scientific">Pontivivens ytuae</name>
    <dbReference type="NCBI Taxonomy" id="2789856"/>
    <lineage>
        <taxon>Bacteria</taxon>
        <taxon>Pseudomonadati</taxon>
        <taxon>Pseudomonadota</taxon>
        <taxon>Alphaproteobacteria</taxon>
        <taxon>Rhodobacterales</taxon>
        <taxon>Paracoccaceae</taxon>
        <taxon>Pontivivens</taxon>
    </lineage>
</organism>
<evidence type="ECO:0000256" key="5">
    <source>
        <dbReference type="ARBA" id="ARBA00022692"/>
    </source>
</evidence>
<feature type="transmembrane region" description="Helical" evidence="9">
    <location>
        <begin position="135"/>
        <end position="158"/>
    </location>
</feature>
<comment type="subunit">
    <text evidence="9">The complex comprises the extracytoplasmic solute receptor protein and the two transmembrane proteins.</text>
</comment>
<dbReference type="RefSeq" id="WP_196104070.1">
    <property type="nucleotide sequence ID" value="NZ_CP064942.1"/>
</dbReference>
<keyword evidence="7 9" id="KW-0472">Membrane</keyword>
<evidence type="ECO:0000256" key="3">
    <source>
        <dbReference type="ARBA" id="ARBA00022475"/>
    </source>
</evidence>
<evidence type="ECO:0000256" key="8">
    <source>
        <dbReference type="ARBA" id="ARBA00038436"/>
    </source>
</evidence>
<evidence type="ECO:0000313" key="12">
    <source>
        <dbReference type="Proteomes" id="UP000594800"/>
    </source>
</evidence>
<dbReference type="Pfam" id="PF04290">
    <property type="entry name" value="DctQ"/>
    <property type="match status" value="1"/>
</dbReference>
<feature type="transmembrane region" description="Helical" evidence="9">
    <location>
        <begin position="12"/>
        <end position="31"/>
    </location>
</feature>
<dbReference type="GO" id="GO:0005886">
    <property type="term" value="C:plasma membrane"/>
    <property type="evidence" value="ECO:0007669"/>
    <property type="project" value="UniProtKB-SubCell"/>
</dbReference>
<protein>
    <recommendedName>
        <fullName evidence="9">TRAP transporter small permease protein</fullName>
    </recommendedName>
</protein>
<proteinExistence type="inferred from homology"/>
<feature type="transmembrane region" description="Helical" evidence="9">
    <location>
        <begin position="51"/>
        <end position="71"/>
    </location>
</feature>
<comment type="function">
    <text evidence="9">Part of the tripartite ATP-independent periplasmic (TRAP) transport system.</text>
</comment>
<dbReference type="EMBL" id="CP064942">
    <property type="protein sequence ID" value="QPH54869.1"/>
    <property type="molecule type" value="Genomic_DNA"/>
</dbReference>
<reference evidence="11 12" key="1">
    <citation type="submission" date="2020-11" db="EMBL/GenBank/DDBJ databases">
        <title>Description of Pontivivens ytuae sp. nov. isolated from deep sea sediment of Mariana Trench.</title>
        <authorList>
            <person name="Wang Z."/>
            <person name="Sun Q.-L."/>
            <person name="Xu X.-D."/>
            <person name="Tang Y.-Z."/>
            <person name="Zhang J."/>
        </authorList>
    </citation>
    <scope>NUCLEOTIDE SEQUENCE [LARGE SCALE GENOMIC DNA]</scope>
    <source>
        <strain evidence="11 12">MT2928</strain>
    </source>
</reference>
<comment type="subcellular location">
    <subcellularLocation>
        <location evidence="1 9">Cell inner membrane</location>
        <topology evidence="1 9">Multi-pass membrane protein</topology>
    </subcellularLocation>
</comment>
<dbReference type="PANTHER" id="PTHR35011">
    <property type="entry name" value="2,3-DIKETO-L-GULONATE TRAP TRANSPORTER SMALL PERMEASE PROTEIN YIAM"/>
    <property type="match status" value="1"/>
</dbReference>
<keyword evidence="2 9" id="KW-0813">Transport</keyword>
<evidence type="ECO:0000256" key="7">
    <source>
        <dbReference type="ARBA" id="ARBA00023136"/>
    </source>
</evidence>
<evidence type="ECO:0000256" key="4">
    <source>
        <dbReference type="ARBA" id="ARBA00022519"/>
    </source>
</evidence>
<comment type="similarity">
    <text evidence="8 9">Belongs to the TRAP transporter small permease family.</text>
</comment>
<evidence type="ECO:0000256" key="9">
    <source>
        <dbReference type="RuleBase" id="RU369079"/>
    </source>
</evidence>
<dbReference type="InterPro" id="IPR055348">
    <property type="entry name" value="DctQ"/>
</dbReference>
<evidence type="ECO:0000256" key="2">
    <source>
        <dbReference type="ARBA" id="ARBA00022448"/>
    </source>
</evidence>
<evidence type="ECO:0000256" key="1">
    <source>
        <dbReference type="ARBA" id="ARBA00004429"/>
    </source>
</evidence>
<sequence>MGRALDRLYDLAGALAALAIVGICAVVSAQIGLNILARLGGPGLSFTIPSYADFAGFALAAASFLALAHTLRRGGHIRVTLITGRLPRRATWAAELAVLALAGALAAYATFYFALLIEESLRYGDMSTGIVAIPLWIPQMPVLIGLALLTLALVHTLIESLTARRPVLIDETPQE</sequence>
<feature type="transmembrane region" description="Helical" evidence="9">
    <location>
        <begin position="92"/>
        <end position="115"/>
    </location>
</feature>
<keyword evidence="5 9" id="KW-0812">Transmembrane</keyword>
<dbReference type="AlphaFoldDB" id="A0A7S9LT98"/>
<evidence type="ECO:0000256" key="6">
    <source>
        <dbReference type="ARBA" id="ARBA00022989"/>
    </source>
</evidence>
<feature type="domain" description="Tripartite ATP-independent periplasmic transporters DctQ component" evidence="10">
    <location>
        <begin position="46"/>
        <end position="162"/>
    </location>
</feature>
<dbReference type="Proteomes" id="UP000594800">
    <property type="component" value="Chromosome"/>
</dbReference>
<name>A0A7S9LT98_9RHOB</name>
<keyword evidence="4 9" id="KW-0997">Cell inner membrane</keyword>
<keyword evidence="12" id="KW-1185">Reference proteome</keyword>
<evidence type="ECO:0000259" key="10">
    <source>
        <dbReference type="Pfam" id="PF04290"/>
    </source>
</evidence>
<dbReference type="InterPro" id="IPR007387">
    <property type="entry name" value="TRAP_DctQ"/>
</dbReference>
<dbReference type="KEGG" id="poz:I0K15_03625"/>
<gene>
    <name evidence="11" type="ORF">I0K15_03625</name>
</gene>